<evidence type="ECO:0000313" key="3">
    <source>
        <dbReference type="Proteomes" id="UP000004095"/>
    </source>
</evidence>
<sequence>MPKVSNSLNQSPEKAMPAAKQKTGIKKNENGKRRCNRVDLDNMK</sequence>
<accession>A1ZKE4</accession>
<dbReference type="AlphaFoldDB" id="A1ZKE4"/>
<feature type="region of interest" description="Disordered" evidence="1">
    <location>
        <begin position="1"/>
        <end position="44"/>
    </location>
</feature>
<dbReference type="Proteomes" id="UP000004095">
    <property type="component" value="Unassembled WGS sequence"/>
</dbReference>
<keyword evidence="3" id="KW-1185">Reference proteome</keyword>
<protein>
    <submittedName>
        <fullName evidence="2">Uncharacterized protein</fullName>
    </submittedName>
</protein>
<organism evidence="2 3">
    <name type="scientific">Microscilla marina ATCC 23134</name>
    <dbReference type="NCBI Taxonomy" id="313606"/>
    <lineage>
        <taxon>Bacteria</taxon>
        <taxon>Pseudomonadati</taxon>
        <taxon>Bacteroidota</taxon>
        <taxon>Cytophagia</taxon>
        <taxon>Cytophagales</taxon>
        <taxon>Microscillaceae</taxon>
        <taxon>Microscilla</taxon>
    </lineage>
</organism>
<feature type="compositionally biased region" description="Polar residues" evidence="1">
    <location>
        <begin position="1"/>
        <end position="12"/>
    </location>
</feature>
<gene>
    <name evidence="2" type="ORF">M23134_02361</name>
</gene>
<evidence type="ECO:0000313" key="2">
    <source>
        <dbReference type="EMBL" id="EAY29170.1"/>
    </source>
</evidence>
<name>A1ZKE4_MICM2</name>
<dbReference type="EMBL" id="AAWS01000012">
    <property type="protein sequence ID" value="EAY29170.1"/>
    <property type="molecule type" value="Genomic_DNA"/>
</dbReference>
<proteinExistence type="predicted"/>
<reference evidence="2 3" key="1">
    <citation type="submission" date="2007-01" db="EMBL/GenBank/DDBJ databases">
        <authorList>
            <person name="Haygood M."/>
            <person name="Podell S."/>
            <person name="Anderson C."/>
            <person name="Hopkinson B."/>
            <person name="Roe K."/>
            <person name="Barbeau K."/>
            <person name="Gaasterland T."/>
            <person name="Ferriera S."/>
            <person name="Johnson J."/>
            <person name="Kravitz S."/>
            <person name="Beeson K."/>
            <person name="Sutton G."/>
            <person name="Rogers Y.-H."/>
            <person name="Friedman R."/>
            <person name="Frazier M."/>
            <person name="Venter J.C."/>
        </authorList>
    </citation>
    <scope>NUCLEOTIDE SEQUENCE [LARGE SCALE GENOMIC DNA]</scope>
    <source>
        <strain evidence="2 3">ATCC 23134</strain>
    </source>
</reference>
<evidence type="ECO:0000256" key="1">
    <source>
        <dbReference type="SAM" id="MobiDB-lite"/>
    </source>
</evidence>
<feature type="compositionally biased region" description="Basic and acidic residues" evidence="1">
    <location>
        <begin position="26"/>
        <end position="44"/>
    </location>
</feature>
<comment type="caution">
    <text evidence="2">The sequence shown here is derived from an EMBL/GenBank/DDBJ whole genome shotgun (WGS) entry which is preliminary data.</text>
</comment>